<dbReference type="AlphaFoldDB" id="A0AAD7GRN1"/>
<organism evidence="1 2">
    <name type="scientific">Mycena metata</name>
    <dbReference type="NCBI Taxonomy" id="1033252"/>
    <lineage>
        <taxon>Eukaryota</taxon>
        <taxon>Fungi</taxon>
        <taxon>Dikarya</taxon>
        <taxon>Basidiomycota</taxon>
        <taxon>Agaricomycotina</taxon>
        <taxon>Agaricomycetes</taxon>
        <taxon>Agaricomycetidae</taxon>
        <taxon>Agaricales</taxon>
        <taxon>Marasmiineae</taxon>
        <taxon>Mycenaceae</taxon>
        <taxon>Mycena</taxon>
    </lineage>
</organism>
<accession>A0AAD7GRN1</accession>
<comment type="caution">
    <text evidence="1">The sequence shown here is derived from an EMBL/GenBank/DDBJ whole genome shotgun (WGS) entry which is preliminary data.</text>
</comment>
<keyword evidence="2" id="KW-1185">Reference proteome</keyword>
<protein>
    <submittedName>
        <fullName evidence="1">Uncharacterized protein</fullName>
    </submittedName>
</protein>
<evidence type="ECO:0000313" key="1">
    <source>
        <dbReference type="EMBL" id="KAJ7703767.1"/>
    </source>
</evidence>
<gene>
    <name evidence="1" type="ORF">B0H16DRAFT_1638537</name>
</gene>
<proteinExistence type="predicted"/>
<sequence length="159" mass="17466">MIFAPEKTLPPLLPFRPRQRVAGMPPIARWNLRAAKFLAIRASQPPLTSRAACARHRLDRKQADLHHALTRRVEQLQKEIFDQNTFIDTLHTISLSLAAISVIQDAARASSLCRTLCAAFTAHAIPGPSILPFDLASALLEALDASTRPLVDPDGFSVD</sequence>
<evidence type="ECO:0000313" key="2">
    <source>
        <dbReference type="Proteomes" id="UP001215598"/>
    </source>
</evidence>
<dbReference type="EMBL" id="JARKIB010000498">
    <property type="protein sequence ID" value="KAJ7703767.1"/>
    <property type="molecule type" value="Genomic_DNA"/>
</dbReference>
<dbReference type="Proteomes" id="UP001215598">
    <property type="component" value="Unassembled WGS sequence"/>
</dbReference>
<name>A0AAD7GRN1_9AGAR</name>
<reference evidence="1" key="1">
    <citation type="submission" date="2023-03" db="EMBL/GenBank/DDBJ databases">
        <title>Massive genome expansion in bonnet fungi (Mycena s.s.) driven by repeated elements and novel gene families across ecological guilds.</title>
        <authorList>
            <consortium name="Lawrence Berkeley National Laboratory"/>
            <person name="Harder C.B."/>
            <person name="Miyauchi S."/>
            <person name="Viragh M."/>
            <person name="Kuo A."/>
            <person name="Thoen E."/>
            <person name="Andreopoulos B."/>
            <person name="Lu D."/>
            <person name="Skrede I."/>
            <person name="Drula E."/>
            <person name="Henrissat B."/>
            <person name="Morin E."/>
            <person name="Kohler A."/>
            <person name="Barry K."/>
            <person name="LaButti K."/>
            <person name="Morin E."/>
            <person name="Salamov A."/>
            <person name="Lipzen A."/>
            <person name="Mereny Z."/>
            <person name="Hegedus B."/>
            <person name="Baldrian P."/>
            <person name="Stursova M."/>
            <person name="Weitz H."/>
            <person name="Taylor A."/>
            <person name="Grigoriev I.V."/>
            <person name="Nagy L.G."/>
            <person name="Martin F."/>
            <person name="Kauserud H."/>
        </authorList>
    </citation>
    <scope>NUCLEOTIDE SEQUENCE</scope>
    <source>
        <strain evidence="1">CBHHK182m</strain>
    </source>
</reference>